<dbReference type="Proteomes" id="UP001303160">
    <property type="component" value="Unassembled WGS sequence"/>
</dbReference>
<keyword evidence="3" id="KW-1185">Reference proteome</keyword>
<protein>
    <recommendedName>
        <fullName evidence="4">Secreted protein</fullName>
    </recommendedName>
</protein>
<dbReference type="EMBL" id="MU863903">
    <property type="protein sequence ID" value="KAK4201792.1"/>
    <property type="molecule type" value="Genomic_DNA"/>
</dbReference>
<evidence type="ECO:0008006" key="4">
    <source>
        <dbReference type="Google" id="ProtNLM"/>
    </source>
</evidence>
<accession>A0AAN6XQ33</accession>
<name>A0AAN6XQ33_9PEZI</name>
<proteinExistence type="predicted"/>
<keyword evidence="1" id="KW-0732">Signal</keyword>
<organism evidence="2 3">
    <name type="scientific">Triangularia verruculosa</name>
    <dbReference type="NCBI Taxonomy" id="2587418"/>
    <lineage>
        <taxon>Eukaryota</taxon>
        <taxon>Fungi</taxon>
        <taxon>Dikarya</taxon>
        <taxon>Ascomycota</taxon>
        <taxon>Pezizomycotina</taxon>
        <taxon>Sordariomycetes</taxon>
        <taxon>Sordariomycetidae</taxon>
        <taxon>Sordariales</taxon>
        <taxon>Podosporaceae</taxon>
        <taxon>Triangularia</taxon>
    </lineage>
</organism>
<feature type="signal peptide" evidence="1">
    <location>
        <begin position="1"/>
        <end position="20"/>
    </location>
</feature>
<comment type="caution">
    <text evidence="2">The sequence shown here is derived from an EMBL/GenBank/DDBJ whole genome shotgun (WGS) entry which is preliminary data.</text>
</comment>
<evidence type="ECO:0000256" key="1">
    <source>
        <dbReference type="SAM" id="SignalP"/>
    </source>
</evidence>
<feature type="chain" id="PRO_5042827592" description="Secreted protein" evidence="1">
    <location>
        <begin position="21"/>
        <end position="147"/>
    </location>
</feature>
<evidence type="ECO:0000313" key="3">
    <source>
        <dbReference type="Proteomes" id="UP001303160"/>
    </source>
</evidence>
<gene>
    <name evidence="2" type="ORF">QBC40DRAFT_170770</name>
</gene>
<reference evidence="2" key="2">
    <citation type="submission" date="2023-05" db="EMBL/GenBank/DDBJ databases">
        <authorList>
            <consortium name="Lawrence Berkeley National Laboratory"/>
            <person name="Steindorff A."/>
            <person name="Hensen N."/>
            <person name="Bonometti L."/>
            <person name="Westerberg I."/>
            <person name="Brannstrom I.O."/>
            <person name="Guillou S."/>
            <person name="Cros-Aarteil S."/>
            <person name="Calhoun S."/>
            <person name="Haridas S."/>
            <person name="Kuo A."/>
            <person name="Mondo S."/>
            <person name="Pangilinan J."/>
            <person name="Riley R."/>
            <person name="Labutti K."/>
            <person name="Andreopoulos B."/>
            <person name="Lipzen A."/>
            <person name="Chen C."/>
            <person name="Yanf M."/>
            <person name="Daum C."/>
            <person name="Ng V."/>
            <person name="Clum A."/>
            <person name="Ohm R."/>
            <person name="Martin F."/>
            <person name="Silar P."/>
            <person name="Natvig D."/>
            <person name="Lalanne C."/>
            <person name="Gautier V."/>
            <person name="Ament-Velasquez S.L."/>
            <person name="Kruys A."/>
            <person name="Hutchinson M.I."/>
            <person name="Powell A.J."/>
            <person name="Barry K."/>
            <person name="Miller A.N."/>
            <person name="Grigoriev I.V."/>
            <person name="Debuchy R."/>
            <person name="Gladieux P."/>
            <person name="Thoren M.H."/>
            <person name="Johannesson H."/>
        </authorList>
    </citation>
    <scope>NUCLEOTIDE SEQUENCE</scope>
    <source>
        <strain evidence="2">CBS 315.58</strain>
    </source>
</reference>
<sequence>MISPLTSLLLAATLIVTTSAQQFVAVIETNPTYFASRECYDAAKYYTIVDFGATPAPATSASCTNRGTLLSSRVGLATTMDTSCTDGKWTNGYKVCRVVEGVIAIHHPSGKKQICSAEDTMIYNCPDNPPACWTNKVRTFSCVGFWL</sequence>
<evidence type="ECO:0000313" key="2">
    <source>
        <dbReference type="EMBL" id="KAK4201792.1"/>
    </source>
</evidence>
<reference evidence="2" key="1">
    <citation type="journal article" date="2023" name="Mol. Phylogenet. Evol.">
        <title>Genome-scale phylogeny and comparative genomics of the fungal order Sordariales.</title>
        <authorList>
            <person name="Hensen N."/>
            <person name="Bonometti L."/>
            <person name="Westerberg I."/>
            <person name="Brannstrom I.O."/>
            <person name="Guillou S."/>
            <person name="Cros-Aarteil S."/>
            <person name="Calhoun S."/>
            <person name="Haridas S."/>
            <person name="Kuo A."/>
            <person name="Mondo S."/>
            <person name="Pangilinan J."/>
            <person name="Riley R."/>
            <person name="LaButti K."/>
            <person name="Andreopoulos B."/>
            <person name="Lipzen A."/>
            <person name="Chen C."/>
            <person name="Yan M."/>
            <person name="Daum C."/>
            <person name="Ng V."/>
            <person name="Clum A."/>
            <person name="Steindorff A."/>
            <person name="Ohm R.A."/>
            <person name="Martin F."/>
            <person name="Silar P."/>
            <person name="Natvig D.O."/>
            <person name="Lalanne C."/>
            <person name="Gautier V."/>
            <person name="Ament-Velasquez S.L."/>
            <person name="Kruys A."/>
            <person name="Hutchinson M.I."/>
            <person name="Powell A.J."/>
            <person name="Barry K."/>
            <person name="Miller A.N."/>
            <person name="Grigoriev I.V."/>
            <person name="Debuchy R."/>
            <person name="Gladieux P."/>
            <person name="Hiltunen Thoren M."/>
            <person name="Johannesson H."/>
        </authorList>
    </citation>
    <scope>NUCLEOTIDE SEQUENCE</scope>
    <source>
        <strain evidence="2">CBS 315.58</strain>
    </source>
</reference>
<dbReference type="AlphaFoldDB" id="A0AAN6XQ33"/>